<dbReference type="EMBL" id="CM043799">
    <property type="protein sequence ID" value="KAI4804510.1"/>
    <property type="molecule type" value="Genomic_DNA"/>
</dbReference>
<gene>
    <name evidence="1" type="ORF">KUCAC02_026136</name>
</gene>
<comment type="caution">
    <text evidence="1">The sequence shown here is derived from an EMBL/GenBank/DDBJ whole genome shotgun (WGS) entry which is preliminary data.</text>
</comment>
<keyword evidence="2" id="KW-1185">Reference proteome</keyword>
<organism evidence="1 2">
    <name type="scientific">Chaenocephalus aceratus</name>
    <name type="common">Blackfin icefish</name>
    <name type="synonym">Chaenichthys aceratus</name>
    <dbReference type="NCBI Taxonomy" id="36190"/>
    <lineage>
        <taxon>Eukaryota</taxon>
        <taxon>Metazoa</taxon>
        <taxon>Chordata</taxon>
        <taxon>Craniata</taxon>
        <taxon>Vertebrata</taxon>
        <taxon>Euteleostomi</taxon>
        <taxon>Actinopterygii</taxon>
        <taxon>Neopterygii</taxon>
        <taxon>Teleostei</taxon>
        <taxon>Neoteleostei</taxon>
        <taxon>Acanthomorphata</taxon>
        <taxon>Eupercaria</taxon>
        <taxon>Perciformes</taxon>
        <taxon>Notothenioidei</taxon>
        <taxon>Channichthyidae</taxon>
        <taxon>Chaenocephalus</taxon>
    </lineage>
</organism>
<evidence type="ECO:0000313" key="2">
    <source>
        <dbReference type="Proteomes" id="UP001057452"/>
    </source>
</evidence>
<dbReference type="Proteomes" id="UP001057452">
    <property type="component" value="Chromosome 15"/>
</dbReference>
<evidence type="ECO:0000313" key="1">
    <source>
        <dbReference type="EMBL" id="KAI4804510.1"/>
    </source>
</evidence>
<reference evidence="1" key="1">
    <citation type="submission" date="2022-05" db="EMBL/GenBank/DDBJ databases">
        <title>Chromosome-level genome of Chaenocephalus aceratus.</title>
        <authorList>
            <person name="Park H."/>
        </authorList>
    </citation>
    <scope>NUCLEOTIDE SEQUENCE</scope>
    <source>
        <strain evidence="1">KU_202001</strain>
    </source>
</reference>
<proteinExistence type="predicted"/>
<name>A0ACB9VWL4_CHAAC</name>
<protein>
    <submittedName>
        <fullName evidence="1">Uncharacterized protein</fullName>
    </submittedName>
</protein>
<accession>A0ACB9VWL4</accession>
<sequence>MKTKWCIYIMWSVLSLRKSSSRTLLTARRSVTCSRLTLFAGQTSFYGHGANAEELRLGSGCKSNGVLRPYGDLLFTYPLTACGAVRESPPGYLL</sequence>